<evidence type="ECO:0000313" key="2">
    <source>
        <dbReference type="EMBL" id="AWR95295.1"/>
    </source>
</evidence>
<keyword evidence="3" id="KW-1185">Reference proteome</keyword>
<name>A0A2U9IH53_9CREN</name>
<feature type="domain" description="DUF1854" evidence="1">
    <location>
        <begin position="48"/>
        <end position="162"/>
    </location>
</feature>
<evidence type="ECO:0000313" key="3">
    <source>
        <dbReference type="Proteomes" id="UP000248044"/>
    </source>
</evidence>
<reference evidence="2 3" key="1">
    <citation type="submission" date="2018-05" db="EMBL/GenBank/DDBJ databases">
        <title>Complete Genome Sequences of Extremely Thermoacidophilic, Metal-Mobilizing Type-Strain Members of the Archaeal Family Sulfolobaceae: Acidianus brierleyi DSM-1651T, Acidianus sulfidivorans DSM-18786T, Metallosphaera hakonensis DSM-7519T, and Metallosphaera prunae DSM-10039T.</title>
        <authorList>
            <person name="Counts J.A."/>
            <person name="Kelly R.M."/>
        </authorList>
    </citation>
    <scope>NUCLEOTIDE SEQUENCE [LARGE SCALE GENOMIC DNA]</scope>
    <source>
        <strain evidence="2 3">DSM 1651</strain>
    </source>
</reference>
<sequence>MKYLREMEMVLEKYIKKLNIVENLKVIKFNTEDNTVDISVNNIVYNRMKIIKPFPISYPNFVMFTNGKIIFTIKNYDKELEDIISKIYFIPKIRRIVSLDTSGDEFVWKIETNYGETEIRTRGRTSIMRIENRVIIIDTSDVVYEIEDFNKIDKKSKKLIENII</sequence>
<protein>
    <recommendedName>
        <fullName evidence="1">DUF1854 domain-containing protein</fullName>
    </recommendedName>
</protein>
<gene>
    <name evidence="2" type="ORF">DFR85_12515</name>
</gene>
<dbReference type="Pfam" id="PF08909">
    <property type="entry name" value="DUF1854"/>
    <property type="match status" value="1"/>
</dbReference>
<dbReference type="EMBL" id="CP029289">
    <property type="protein sequence ID" value="AWR95295.1"/>
    <property type="molecule type" value="Genomic_DNA"/>
</dbReference>
<accession>A0A2U9IH53</accession>
<dbReference type="Proteomes" id="UP000248044">
    <property type="component" value="Chromosome"/>
</dbReference>
<organism evidence="2 3">
    <name type="scientific">Acidianus brierleyi</name>
    <dbReference type="NCBI Taxonomy" id="41673"/>
    <lineage>
        <taxon>Archaea</taxon>
        <taxon>Thermoproteota</taxon>
        <taxon>Thermoprotei</taxon>
        <taxon>Sulfolobales</taxon>
        <taxon>Sulfolobaceae</taxon>
        <taxon>Acidianus</taxon>
    </lineage>
</organism>
<evidence type="ECO:0000259" key="1">
    <source>
        <dbReference type="Pfam" id="PF08909"/>
    </source>
</evidence>
<dbReference type="KEGG" id="abri:DFR85_12515"/>
<proteinExistence type="predicted"/>
<dbReference type="InterPro" id="IPR015005">
    <property type="entry name" value="DUF1854"/>
</dbReference>
<dbReference type="AlphaFoldDB" id="A0A2U9IH53"/>